<gene>
    <name evidence="1" type="ORF">IPOD504_LOCUS824</name>
</gene>
<evidence type="ECO:0000313" key="1">
    <source>
        <dbReference type="EMBL" id="CAH2036052.1"/>
    </source>
</evidence>
<dbReference type="EMBL" id="OW152813">
    <property type="protein sequence ID" value="CAH2036052.1"/>
    <property type="molecule type" value="Genomic_DNA"/>
</dbReference>
<reference evidence="1" key="1">
    <citation type="submission" date="2022-03" db="EMBL/GenBank/DDBJ databases">
        <authorList>
            <person name="Martin H S."/>
        </authorList>
    </citation>
    <scope>NUCLEOTIDE SEQUENCE</scope>
</reference>
<dbReference type="Proteomes" id="UP000837857">
    <property type="component" value="Chromosome 1"/>
</dbReference>
<protein>
    <submittedName>
        <fullName evidence="1">Uncharacterized protein</fullName>
    </submittedName>
</protein>
<feature type="non-terminal residue" evidence="1">
    <location>
        <position position="1"/>
    </location>
</feature>
<proteinExistence type="predicted"/>
<organism evidence="1 2">
    <name type="scientific">Iphiclides podalirius</name>
    <name type="common">scarce swallowtail</name>
    <dbReference type="NCBI Taxonomy" id="110791"/>
    <lineage>
        <taxon>Eukaryota</taxon>
        <taxon>Metazoa</taxon>
        <taxon>Ecdysozoa</taxon>
        <taxon>Arthropoda</taxon>
        <taxon>Hexapoda</taxon>
        <taxon>Insecta</taxon>
        <taxon>Pterygota</taxon>
        <taxon>Neoptera</taxon>
        <taxon>Endopterygota</taxon>
        <taxon>Lepidoptera</taxon>
        <taxon>Glossata</taxon>
        <taxon>Ditrysia</taxon>
        <taxon>Papilionoidea</taxon>
        <taxon>Papilionidae</taxon>
        <taxon>Papilioninae</taxon>
        <taxon>Iphiclides</taxon>
    </lineage>
</organism>
<keyword evidence="2" id="KW-1185">Reference proteome</keyword>
<sequence>MTAQISVDSLLAGNEFSLCKRASYTERAESLMGFVCDHALSTTRYVLALLTLYPEDLFGGLGGAKGVATAYSCGDITPGC</sequence>
<name>A0ABN8HRP8_9NEOP</name>
<accession>A0ABN8HRP8</accession>
<evidence type="ECO:0000313" key="2">
    <source>
        <dbReference type="Proteomes" id="UP000837857"/>
    </source>
</evidence>